<evidence type="ECO:0000313" key="2">
    <source>
        <dbReference type="EMBL" id="KAK8492517.1"/>
    </source>
</evidence>
<reference evidence="2 3" key="1">
    <citation type="journal article" date="2024" name="G3 (Bethesda)">
        <title>Genome assembly of Hibiscus sabdariffa L. provides insights into metabolisms of medicinal natural products.</title>
        <authorList>
            <person name="Kim T."/>
        </authorList>
    </citation>
    <scope>NUCLEOTIDE SEQUENCE [LARGE SCALE GENOMIC DNA]</scope>
    <source>
        <strain evidence="2">TK-2024</strain>
        <tissue evidence="2">Old leaves</tissue>
    </source>
</reference>
<keyword evidence="3" id="KW-1185">Reference proteome</keyword>
<comment type="caution">
    <text evidence="2">The sequence shown here is derived from an EMBL/GenBank/DDBJ whole genome shotgun (WGS) entry which is preliminary data.</text>
</comment>
<sequence>MGVLSFGRGREEDDESREDKSSVPVGFGSEEPVGDKVEYASGAEFEGEVDISASGAEFEGVADDNSVITGGGATIGV</sequence>
<name>A0ABR2AH56_9ROSI</name>
<dbReference type="EMBL" id="JBBPBM010000716">
    <property type="protein sequence ID" value="KAK8492517.1"/>
    <property type="molecule type" value="Genomic_DNA"/>
</dbReference>
<accession>A0ABR2AH56</accession>
<proteinExistence type="predicted"/>
<dbReference type="Proteomes" id="UP001472677">
    <property type="component" value="Unassembled WGS sequence"/>
</dbReference>
<protein>
    <submittedName>
        <fullName evidence="2">Uncharacterized protein</fullName>
    </submittedName>
</protein>
<organism evidence="2 3">
    <name type="scientific">Hibiscus sabdariffa</name>
    <name type="common">roselle</name>
    <dbReference type="NCBI Taxonomy" id="183260"/>
    <lineage>
        <taxon>Eukaryota</taxon>
        <taxon>Viridiplantae</taxon>
        <taxon>Streptophyta</taxon>
        <taxon>Embryophyta</taxon>
        <taxon>Tracheophyta</taxon>
        <taxon>Spermatophyta</taxon>
        <taxon>Magnoliopsida</taxon>
        <taxon>eudicotyledons</taxon>
        <taxon>Gunneridae</taxon>
        <taxon>Pentapetalae</taxon>
        <taxon>rosids</taxon>
        <taxon>malvids</taxon>
        <taxon>Malvales</taxon>
        <taxon>Malvaceae</taxon>
        <taxon>Malvoideae</taxon>
        <taxon>Hibiscus</taxon>
    </lineage>
</organism>
<gene>
    <name evidence="2" type="ORF">V6N12_041699</name>
</gene>
<evidence type="ECO:0000256" key="1">
    <source>
        <dbReference type="SAM" id="MobiDB-lite"/>
    </source>
</evidence>
<feature type="region of interest" description="Disordered" evidence="1">
    <location>
        <begin position="1"/>
        <end position="33"/>
    </location>
</feature>
<evidence type="ECO:0000313" key="3">
    <source>
        <dbReference type="Proteomes" id="UP001472677"/>
    </source>
</evidence>